<evidence type="ECO:0000313" key="3">
    <source>
        <dbReference type="Proteomes" id="UP001376459"/>
    </source>
</evidence>
<comment type="caution">
    <text evidence="2">The sequence shown here is derived from an EMBL/GenBank/DDBJ whole genome shotgun (WGS) entry which is preliminary data.</text>
</comment>
<feature type="region of interest" description="Disordered" evidence="1">
    <location>
        <begin position="44"/>
        <end position="66"/>
    </location>
</feature>
<reference evidence="2 3" key="1">
    <citation type="submission" date="2024-03" db="EMBL/GenBank/DDBJ databases">
        <title>Novel Streptomyces species of biotechnological and ecological value are a feature of Machair soil.</title>
        <authorList>
            <person name="Prole J.R."/>
            <person name="Goodfellow M."/>
            <person name="Allenby N."/>
            <person name="Ward A.C."/>
        </authorList>
    </citation>
    <scope>NUCLEOTIDE SEQUENCE [LARGE SCALE GENOMIC DNA]</scope>
    <source>
        <strain evidence="2 3">MS1.AVA.1</strain>
    </source>
</reference>
<keyword evidence="3" id="KW-1185">Reference proteome</keyword>
<feature type="compositionally biased region" description="Low complexity" evidence="1">
    <location>
        <begin position="46"/>
        <end position="55"/>
    </location>
</feature>
<name>A0ABU8UVK6_9ACTN</name>
<accession>A0ABU8UVK6</accession>
<dbReference type="Proteomes" id="UP001376459">
    <property type="component" value="Unassembled WGS sequence"/>
</dbReference>
<sequence length="66" mass="7144">MPRVQRVPATMLERLTDLPRSPDHVRAEFGLRVTAAGLVEAKRSGTRTSSWSWSGVAPRAARDAGG</sequence>
<organism evidence="2 3">
    <name type="scientific">Streptomyces machairae</name>
    <dbReference type="NCBI Taxonomy" id="3134109"/>
    <lineage>
        <taxon>Bacteria</taxon>
        <taxon>Bacillati</taxon>
        <taxon>Actinomycetota</taxon>
        <taxon>Actinomycetes</taxon>
        <taxon>Kitasatosporales</taxon>
        <taxon>Streptomycetaceae</taxon>
        <taxon>Streptomyces</taxon>
    </lineage>
</organism>
<gene>
    <name evidence="2" type="ORF">WKI71_44920</name>
</gene>
<dbReference type="EMBL" id="JBBKAK010000001">
    <property type="protein sequence ID" value="MEJ8672942.1"/>
    <property type="molecule type" value="Genomic_DNA"/>
</dbReference>
<protein>
    <submittedName>
        <fullName evidence="2">Uncharacterized protein</fullName>
    </submittedName>
</protein>
<proteinExistence type="predicted"/>
<evidence type="ECO:0000313" key="2">
    <source>
        <dbReference type="EMBL" id="MEJ8672942.1"/>
    </source>
</evidence>
<evidence type="ECO:0000256" key="1">
    <source>
        <dbReference type="SAM" id="MobiDB-lite"/>
    </source>
</evidence>